<comment type="similarity">
    <text evidence="2 14">Belongs to the ZP domain family. ZPC subfamily.</text>
</comment>
<dbReference type="GO" id="GO:0035803">
    <property type="term" value="P:egg coat formation"/>
    <property type="evidence" value="ECO:0007669"/>
    <property type="project" value="UniProtKB-UniRule"/>
</dbReference>
<proteinExistence type="inferred from homology"/>
<evidence type="ECO:0000256" key="13">
    <source>
        <dbReference type="ARBA" id="ARBA00023180"/>
    </source>
</evidence>
<comment type="caution">
    <text evidence="16">The sequence shown here is derived from an EMBL/GenBank/DDBJ whole genome shotgun (WGS) entry which is preliminary data.</text>
</comment>
<comment type="subcellular location">
    <subcellularLocation>
        <location evidence="1">Secreted</location>
        <location evidence="1">Extracellular space</location>
        <location evidence="1">Extracellular matrix</location>
    </subcellularLocation>
    <subcellularLocation>
        <location evidence="14">Zona pellucida</location>
    </subcellularLocation>
    <subcellularLocation>
        <location evidence="14">Cell membrane</location>
        <topology evidence="14">Single-pass type I membrane protein</topology>
    </subcellularLocation>
</comment>
<dbReference type="InterPro" id="IPR042235">
    <property type="entry name" value="ZP-C_dom"/>
</dbReference>
<keyword evidence="12 14" id="KW-1015">Disulfide bond</keyword>
<dbReference type="GO" id="GO:0005886">
    <property type="term" value="C:plasma membrane"/>
    <property type="evidence" value="ECO:0007669"/>
    <property type="project" value="UniProtKB-SubCell"/>
</dbReference>
<evidence type="ECO:0000256" key="12">
    <source>
        <dbReference type="ARBA" id="ARBA00023157"/>
    </source>
</evidence>
<dbReference type="Pfam" id="PF00100">
    <property type="entry name" value="Zona_pellucida"/>
    <property type="match status" value="1"/>
</dbReference>
<keyword evidence="5 14" id="KW-0964">Secreted</keyword>
<protein>
    <recommendedName>
        <fullName evidence="3 14">Zona pellucida sperm-binding protein 3</fullName>
    </recommendedName>
</protein>
<evidence type="ECO:0000313" key="16">
    <source>
        <dbReference type="EMBL" id="KPP76493.1"/>
    </source>
</evidence>
<dbReference type="InterPro" id="IPR055356">
    <property type="entry name" value="ZP-N"/>
</dbReference>
<feature type="domain" description="ZP" evidence="15">
    <location>
        <begin position="77"/>
        <end position="340"/>
    </location>
</feature>
<keyword evidence="8" id="KW-0812">Transmembrane</keyword>
<dbReference type="Gene3D" id="2.60.40.4100">
    <property type="entry name" value="Zona pellucida, ZP-C domain"/>
    <property type="match status" value="1"/>
</dbReference>
<keyword evidence="9 14" id="KW-0732">Signal</keyword>
<evidence type="ECO:0000256" key="4">
    <source>
        <dbReference type="ARBA" id="ARBA00022475"/>
    </source>
</evidence>
<comment type="domain">
    <text evidence="14">The ZP domain is involved in the polymerization of the ZP proteins to form the zona pellucida.</text>
</comment>
<keyword evidence="6 14" id="KW-0272">Extracellular matrix</keyword>
<evidence type="ECO:0000256" key="3">
    <source>
        <dbReference type="ARBA" id="ARBA00017980"/>
    </source>
</evidence>
<evidence type="ECO:0000256" key="1">
    <source>
        <dbReference type="ARBA" id="ARBA00004498"/>
    </source>
</evidence>
<dbReference type="FunFam" id="2.60.40.3210:FF:000001">
    <property type="entry name" value="Zona pellucida sperm-binding protein 3"/>
    <property type="match status" value="1"/>
</dbReference>
<reference evidence="16 17" key="1">
    <citation type="submission" date="2015-08" db="EMBL/GenBank/DDBJ databases">
        <title>The genome of the Asian arowana (Scleropages formosus).</title>
        <authorList>
            <person name="Tan M.H."/>
            <person name="Gan H.M."/>
            <person name="Croft L.J."/>
            <person name="Austin C.M."/>
        </authorList>
    </citation>
    <scope>NUCLEOTIDE SEQUENCE [LARGE SCALE GENOMIC DNA]</scope>
    <source>
        <strain evidence="16">Aro1</strain>
    </source>
</reference>
<comment type="PTM">
    <text evidence="14">Proteolytically cleaved before the transmembrane segment to yield the secreted ectodomain incorporated in the zona pellucida.</text>
</comment>
<dbReference type="PROSITE" id="PS51034">
    <property type="entry name" value="ZP_2"/>
    <property type="match status" value="1"/>
</dbReference>
<dbReference type="FunFam" id="2.60.40.4100:FF:000002">
    <property type="entry name" value="Zona pellucida sperm-binding protein 3"/>
    <property type="match status" value="1"/>
</dbReference>
<gene>
    <name evidence="16" type="ORF">Z043_104163</name>
</gene>
<evidence type="ECO:0000256" key="14">
    <source>
        <dbReference type="RuleBase" id="RU367066"/>
    </source>
</evidence>
<dbReference type="STRING" id="113540.ENSSFOP00015033647"/>
<keyword evidence="13" id="KW-0325">Glycoprotein</keyword>
<dbReference type="InterPro" id="IPR048290">
    <property type="entry name" value="ZP_chr"/>
</dbReference>
<dbReference type="GO" id="GO:2000344">
    <property type="term" value="P:positive regulation of acrosome reaction"/>
    <property type="evidence" value="ECO:0007669"/>
    <property type="project" value="UniProtKB-UniRule"/>
</dbReference>
<dbReference type="Pfam" id="PF23344">
    <property type="entry name" value="ZP-N"/>
    <property type="match status" value="1"/>
</dbReference>
<name>A0A0P7XMJ9_SCLFO</name>
<evidence type="ECO:0000256" key="5">
    <source>
        <dbReference type="ARBA" id="ARBA00022525"/>
    </source>
</evidence>
<evidence type="ECO:0000256" key="7">
    <source>
        <dbReference type="ARBA" id="ARBA00022685"/>
    </source>
</evidence>
<dbReference type="PRINTS" id="PR00023">
    <property type="entry name" value="ZPELLUCIDA"/>
</dbReference>
<evidence type="ECO:0000256" key="11">
    <source>
        <dbReference type="ARBA" id="ARBA00023136"/>
    </source>
</evidence>
<dbReference type="OrthoDB" id="8880842at2759"/>
<dbReference type="InterPro" id="IPR055355">
    <property type="entry name" value="ZP-C"/>
</dbReference>
<dbReference type="EMBL" id="JARO02001101">
    <property type="protein sequence ID" value="KPP76493.1"/>
    <property type="molecule type" value="Genomic_DNA"/>
</dbReference>
<evidence type="ECO:0000256" key="8">
    <source>
        <dbReference type="ARBA" id="ARBA00022692"/>
    </source>
</evidence>
<evidence type="ECO:0000256" key="10">
    <source>
        <dbReference type="ARBA" id="ARBA00022989"/>
    </source>
</evidence>
<dbReference type="SMART" id="SM00241">
    <property type="entry name" value="ZP"/>
    <property type="match status" value="1"/>
</dbReference>
<keyword evidence="11" id="KW-0472">Membrane</keyword>
<comment type="function">
    <text evidence="14">Component of the zona pellucida, an extracellular matrix surrounding oocytes which mediates sperm binding, induction of the acrosome reaction and prevents post-fertilization polyspermy. The zona pellucida is composed of 3 to 4 glycoproteins, ZP1, ZP2, ZP3, and ZP4. ZP3 is essential for sperm binding and zona matrix formation.</text>
</comment>
<dbReference type="KEGG" id="sfm:108918652"/>
<dbReference type="GO" id="GO:0035805">
    <property type="term" value="C:egg coat"/>
    <property type="evidence" value="ECO:0007669"/>
    <property type="project" value="UniProtKB-SubCell"/>
</dbReference>
<dbReference type="AlphaFoldDB" id="A0A0P7XMJ9"/>
<sequence>MFFMARLQELVINLVLVPFLLGYYSVLPNGFSHQGLGVGAQHNADHTEQHGFTSETLQYNTLEEDAKGGTLNTVTVKCHASTMEIVVQADLYGVGTVIDVSELRLGANPHPRKSCRPTVSGHGEYTIIASLTDCGTKRLITGNSLIYVNLLIYSPSSSPEGIIRMKEVVIPVECYYPRNFLISSDALRPDPTLSSAEPSLDHMEFSLKLMNSDWQSKRASNQYVSGEYINIEAMVRLHQPTALRLFIDNCVASLLPEKTSSPNYSFVENNGCLFDALMTGSRSAFLPRVQENKLQLQLESFRFDQKAKNMLYITCLLVAVPLTRYRNSDRRACSFIGGRWRSADGADSDCLTCEQSLWITHPLWASAPVASKLEKGFREKSKETSSIGAEDFKEWRREAIVGPLFVLSTQGDQMAEVDQTSLHLNEDDAPVSLSI</sequence>
<evidence type="ECO:0000259" key="15">
    <source>
        <dbReference type="PROSITE" id="PS51034"/>
    </source>
</evidence>
<dbReference type="PANTHER" id="PTHR11576:SF2">
    <property type="entry name" value="ZONA PELLUCIDA SPERM-BINDING PROTEIN 3"/>
    <property type="match status" value="1"/>
</dbReference>
<accession>A0A0P7XMJ9</accession>
<evidence type="ECO:0000256" key="2">
    <source>
        <dbReference type="ARBA" id="ARBA00006735"/>
    </source>
</evidence>
<dbReference type="PANTHER" id="PTHR11576">
    <property type="entry name" value="ZONA PELLUCIDA SPERM-BINDING PROTEIN 3"/>
    <property type="match status" value="1"/>
</dbReference>
<dbReference type="Proteomes" id="UP000034805">
    <property type="component" value="Unassembled WGS sequence"/>
</dbReference>
<evidence type="ECO:0000256" key="9">
    <source>
        <dbReference type="ARBA" id="ARBA00022729"/>
    </source>
</evidence>
<dbReference type="GO" id="GO:0035804">
    <property type="term" value="F:structural constituent of egg coat"/>
    <property type="evidence" value="ECO:0007669"/>
    <property type="project" value="UniProtKB-UniRule"/>
</dbReference>
<organism evidence="16 17">
    <name type="scientific">Scleropages formosus</name>
    <name type="common">Asian bonytongue</name>
    <name type="synonym">Osteoglossum formosum</name>
    <dbReference type="NCBI Taxonomy" id="113540"/>
    <lineage>
        <taxon>Eukaryota</taxon>
        <taxon>Metazoa</taxon>
        <taxon>Chordata</taxon>
        <taxon>Craniata</taxon>
        <taxon>Vertebrata</taxon>
        <taxon>Euteleostomi</taxon>
        <taxon>Actinopterygii</taxon>
        <taxon>Neopterygii</taxon>
        <taxon>Teleostei</taxon>
        <taxon>Osteoglossocephala</taxon>
        <taxon>Osteoglossomorpha</taxon>
        <taxon>Osteoglossiformes</taxon>
        <taxon>Osteoglossidae</taxon>
        <taxon>Scleropages</taxon>
    </lineage>
</organism>
<keyword evidence="4 14" id="KW-1003">Cell membrane</keyword>
<dbReference type="Gene3D" id="2.60.40.3210">
    <property type="entry name" value="Zona pellucida, ZP-N domain"/>
    <property type="match status" value="1"/>
</dbReference>
<dbReference type="GO" id="GO:0032190">
    <property type="term" value="F:acrosin binding"/>
    <property type="evidence" value="ECO:0007669"/>
    <property type="project" value="TreeGrafter"/>
</dbReference>
<keyword evidence="10" id="KW-1133">Transmembrane helix</keyword>
<evidence type="ECO:0000256" key="6">
    <source>
        <dbReference type="ARBA" id="ARBA00022530"/>
    </source>
</evidence>
<keyword evidence="7 14" id="KW-0165">Cleavage on pair of basic residues</keyword>
<evidence type="ECO:0000313" key="17">
    <source>
        <dbReference type="Proteomes" id="UP000034805"/>
    </source>
</evidence>
<dbReference type="GO" id="GO:0007339">
    <property type="term" value="P:binding of sperm to zona pellucida"/>
    <property type="evidence" value="ECO:0007669"/>
    <property type="project" value="UniProtKB-UniRule"/>
</dbReference>
<dbReference type="InterPro" id="IPR001507">
    <property type="entry name" value="ZP_dom"/>
</dbReference>